<dbReference type="AlphaFoldDB" id="A0A8A1LT25"/>
<sequence length="115" mass="12193">MAMDFKIICCKLPSTGKGMPGKRRSRVPSLVTLYLSSESWLFGTSFGSSQLGGATGPGVLRTLRSPTAGVPGRGRGGRVSGSSSRFLIDGWTDLGANRDRLAATPSCLETCVRRR</sequence>
<dbReference type="VEuPathDB" id="FungiDB:I7I53_05642"/>
<organism evidence="2 3">
    <name type="scientific">Ajellomyces capsulatus (strain H88)</name>
    <name type="common">Darling's disease fungus</name>
    <name type="synonym">Histoplasma capsulatum</name>
    <dbReference type="NCBI Taxonomy" id="544711"/>
    <lineage>
        <taxon>Eukaryota</taxon>
        <taxon>Fungi</taxon>
        <taxon>Dikarya</taxon>
        <taxon>Ascomycota</taxon>
        <taxon>Pezizomycotina</taxon>
        <taxon>Eurotiomycetes</taxon>
        <taxon>Eurotiomycetidae</taxon>
        <taxon>Onygenales</taxon>
        <taxon>Ajellomycetaceae</taxon>
        <taxon>Histoplasma</taxon>
    </lineage>
</organism>
<reference evidence="2" key="1">
    <citation type="submission" date="2021-01" db="EMBL/GenBank/DDBJ databases">
        <title>Chromosome-level genome assembly of a human fungal pathogen reveals clustering of transcriptionally co-regulated genes.</title>
        <authorList>
            <person name="Voorhies M."/>
            <person name="Cohen S."/>
            <person name="Shea T.P."/>
            <person name="Petrus S."/>
            <person name="Munoz J.F."/>
            <person name="Poplawski S."/>
            <person name="Goldman W.E."/>
            <person name="Michael T."/>
            <person name="Cuomo C.A."/>
            <person name="Sil A."/>
            <person name="Beyhan S."/>
        </authorList>
    </citation>
    <scope>NUCLEOTIDE SEQUENCE</scope>
    <source>
        <strain evidence="2">H88</strain>
    </source>
</reference>
<gene>
    <name evidence="2" type="ORF">I7I53_05642</name>
</gene>
<proteinExistence type="predicted"/>
<evidence type="ECO:0000256" key="1">
    <source>
        <dbReference type="SAM" id="MobiDB-lite"/>
    </source>
</evidence>
<feature type="region of interest" description="Disordered" evidence="1">
    <location>
        <begin position="57"/>
        <end position="84"/>
    </location>
</feature>
<evidence type="ECO:0000313" key="3">
    <source>
        <dbReference type="Proteomes" id="UP000663419"/>
    </source>
</evidence>
<dbReference type="EMBL" id="CP069106">
    <property type="protein sequence ID" value="QSS57226.1"/>
    <property type="molecule type" value="Genomic_DNA"/>
</dbReference>
<accession>A0A8A1LT25</accession>
<name>A0A8A1LT25_AJEC8</name>
<protein>
    <submittedName>
        <fullName evidence="2">Uncharacterized protein</fullName>
    </submittedName>
</protein>
<dbReference type="Proteomes" id="UP000663419">
    <property type="component" value="Chromosome 5"/>
</dbReference>
<evidence type="ECO:0000313" key="2">
    <source>
        <dbReference type="EMBL" id="QSS57226.1"/>
    </source>
</evidence>